<dbReference type="PANTHER" id="PTHR36435">
    <property type="entry name" value="SLR1288 PROTEIN"/>
    <property type="match status" value="1"/>
</dbReference>
<evidence type="ECO:0000259" key="2">
    <source>
        <dbReference type="Pfam" id="PF02517"/>
    </source>
</evidence>
<reference evidence="3" key="2">
    <citation type="submission" date="2021-04" db="EMBL/GenBank/DDBJ databases">
        <authorList>
            <person name="Gilroy R."/>
        </authorList>
    </citation>
    <scope>NUCLEOTIDE SEQUENCE</scope>
    <source>
        <strain evidence="3">CHK169-2315</strain>
    </source>
</reference>
<dbReference type="AlphaFoldDB" id="A0A9D1TKZ7"/>
<dbReference type="PANTHER" id="PTHR36435:SF1">
    <property type="entry name" value="CAAX AMINO TERMINAL PROTEASE FAMILY PROTEIN"/>
    <property type="match status" value="1"/>
</dbReference>
<dbReference type="GO" id="GO:0080120">
    <property type="term" value="P:CAAX-box protein maturation"/>
    <property type="evidence" value="ECO:0007669"/>
    <property type="project" value="UniProtKB-ARBA"/>
</dbReference>
<accession>A0A9D1TKZ7</accession>
<organism evidence="3 4">
    <name type="scientific">Candidatus Pseudogracilibacillus intestinigallinarum</name>
    <dbReference type="NCBI Taxonomy" id="2838742"/>
    <lineage>
        <taxon>Bacteria</taxon>
        <taxon>Bacillati</taxon>
        <taxon>Bacillota</taxon>
        <taxon>Bacilli</taxon>
        <taxon>Bacillales</taxon>
        <taxon>Bacillaceae</taxon>
        <taxon>Pseudogracilibacillus</taxon>
    </lineage>
</organism>
<name>A0A9D1TKZ7_9BACI</name>
<dbReference type="EMBL" id="DXHX01000131">
    <property type="protein sequence ID" value="HIV75283.1"/>
    <property type="molecule type" value="Genomic_DNA"/>
</dbReference>
<gene>
    <name evidence="3" type="ORF">H9895_09415</name>
</gene>
<protein>
    <submittedName>
        <fullName evidence="3">CPBP family intramembrane metalloprotease</fullName>
    </submittedName>
</protein>
<reference evidence="3" key="1">
    <citation type="journal article" date="2021" name="PeerJ">
        <title>Extensive microbial diversity within the chicken gut microbiome revealed by metagenomics and culture.</title>
        <authorList>
            <person name="Gilroy R."/>
            <person name="Ravi A."/>
            <person name="Getino M."/>
            <person name="Pursley I."/>
            <person name="Horton D.L."/>
            <person name="Alikhan N.F."/>
            <person name="Baker D."/>
            <person name="Gharbi K."/>
            <person name="Hall N."/>
            <person name="Watson M."/>
            <person name="Adriaenssens E.M."/>
            <person name="Foster-Nyarko E."/>
            <person name="Jarju S."/>
            <person name="Secka A."/>
            <person name="Antonio M."/>
            <person name="Oren A."/>
            <person name="Chaudhuri R.R."/>
            <person name="La Ragione R."/>
            <person name="Hildebrand F."/>
            <person name="Pallen M.J."/>
        </authorList>
    </citation>
    <scope>NUCLEOTIDE SEQUENCE</scope>
    <source>
        <strain evidence="3">CHK169-2315</strain>
    </source>
</reference>
<evidence type="ECO:0000313" key="4">
    <source>
        <dbReference type="Proteomes" id="UP000823937"/>
    </source>
</evidence>
<feature type="domain" description="CAAX prenyl protease 2/Lysostaphin resistance protein A-like" evidence="2">
    <location>
        <begin position="137"/>
        <end position="225"/>
    </location>
</feature>
<dbReference type="Proteomes" id="UP000823937">
    <property type="component" value="Unassembled WGS sequence"/>
</dbReference>
<feature type="transmembrane region" description="Helical" evidence="1">
    <location>
        <begin position="133"/>
        <end position="152"/>
    </location>
</feature>
<feature type="transmembrane region" description="Helical" evidence="1">
    <location>
        <begin position="50"/>
        <end position="72"/>
    </location>
</feature>
<keyword evidence="3" id="KW-0482">Metalloprotease</keyword>
<dbReference type="InterPro" id="IPR052710">
    <property type="entry name" value="CAAX_protease"/>
</dbReference>
<comment type="caution">
    <text evidence="3">The sequence shown here is derived from an EMBL/GenBank/DDBJ whole genome shotgun (WGS) entry which is preliminary data.</text>
</comment>
<keyword evidence="3" id="KW-0645">Protease</keyword>
<keyword evidence="1" id="KW-0812">Transmembrane</keyword>
<sequence length="233" mass="26451">MKKKPFHWEETNIWGMKELTILLLIEFIVVIGCIKFVLSPLLMHLFKNELYAGVFTGVLMAFVLIGSTYIIALRPKSLSWMELGVTPFKKRAWKMILLSTLTVIIGVIIITIVTSLLGGTWENEKTDALEQHISVSSFLIAFISAAIISPIYEEVFYRGFLFRWFRTRTNFITASLCSSIIFSIAHIPTYNVVPVACFTGFVFAYVYEKTDSIWPSVFVHSLSNGIMLLLTIS</sequence>
<feature type="transmembrane region" description="Helical" evidence="1">
    <location>
        <begin position="92"/>
        <end position="113"/>
    </location>
</feature>
<keyword evidence="3" id="KW-0378">Hydrolase</keyword>
<keyword evidence="1" id="KW-0472">Membrane</keyword>
<dbReference type="Pfam" id="PF02517">
    <property type="entry name" value="Rce1-like"/>
    <property type="match status" value="1"/>
</dbReference>
<dbReference type="GO" id="GO:0004175">
    <property type="term" value="F:endopeptidase activity"/>
    <property type="evidence" value="ECO:0007669"/>
    <property type="project" value="UniProtKB-ARBA"/>
</dbReference>
<proteinExistence type="predicted"/>
<dbReference type="GO" id="GO:0008237">
    <property type="term" value="F:metallopeptidase activity"/>
    <property type="evidence" value="ECO:0007669"/>
    <property type="project" value="UniProtKB-KW"/>
</dbReference>
<feature type="transmembrane region" description="Helical" evidence="1">
    <location>
        <begin position="212"/>
        <end position="232"/>
    </location>
</feature>
<evidence type="ECO:0000313" key="3">
    <source>
        <dbReference type="EMBL" id="HIV75283.1"/>
    </source>
</evidence>
<feature type="transmembrane region" description="Helical" evidence="1">
    <location>
        <begin position="21"/>
        <end position="38"/>
    </location>
</feature>
<evidence type="ECO:0000256" key="1">
    <source>
        <dbReference type="SAM" id="Phobius"/>
    </source>
</evidence>
<feature type="transmembrane region" description="Helical" evidence="1">
    <location>
        <begin position="173"/>
        <end position="206"/>
    </location>
</feature>
<keyword evidence="1" id="KW-1133">Transmembrane helix</keyword>
<dbReference type="InterPro" id="IPR003675">
    <property type="entry name" value="Rce1/LyrA-like_dom"/>
</dbReference>